<keyword evidence="3" id="KW-1185">Reference proteome</keyword>
<dbReference type="SUPFAM" id="SSF53756">
    <property type="entry name" value="UDP-Glycosyltransferase/glycogen phosphorylase"/>
    <property type="match status" value="1"/>
</dbReference>
<dbReference type="Gene3D" id="3.40.50.2000">
    <property type="entry name" value="Glycogen Phosphorylase B"/>
    <property type="match status" value="2"/>
</dbReference>
<reference evidence="2 3" key="2">
    <citation type="submission" date="2020-05" db="EMBL/GenBank/DDBJ databases">
        <title>Draft genome sequence of Desulfovibrio sp. strainFSS-1.</title>
        <authorList>
            <person name="Shimoshige H."/>
            <person name="Kobayashi H."/>
            <person name="Maekawa T."/>
        </authorList>
    </citation>
    <scope>NUCLEOTIDE SEQUENCE [LARGE SCALE GENOMIC DNA]</scope>
    <source>
        <strain evidence="2 3">SIID29052-01</strain>
    </source>
</reference>
<sequence length="393" mass="43978">MRIFIPAMGRVNTKNRDGSEVRFSEIARRWLAWGQELVVMLPRRQIGVFESQNVRGMDYRVFPEPFEDESDSLGNVLRTYLWRLFRCLFVSYPKGMDAIYAPSDFLVDLLPALLAKLRNPEARLTVCVFLIAPNPFRGYENMFRPRWRVPTVRGLLYWSTQMLALALTRAFGGRMLVLNSLDRDTLLARGVAPEAVQVVTMGVDMGEFTSVEVTPETPRYDGIFLGRLHPQKGLFDLVKIWRAVCDARPGARLGIIGGGGDDWFRRLQAEIAAAGLSANVDLLGFRQGAEKVRLLKNAGCFCMPSHYESFGQVAVEAMACGLPVVAYDLPIYDEIFTGGMDRVLQGDVAGFASRVLTLLEGGERRARLVEEAAAVSARFDWEAIARAELERVG</sequence>
<dbReference type="EC" id="2.4.1.345" evidence="2"/>
<keyword evidence="2" id="KW-0328">Glycosyltransferase</keyword>
<dbReference type="RefSeq" id="WP_173084983.1">
    <property type="nucleotide sequence ID" value="NZ_BLTE01000011.1"/>
</dbReference>
<dbReference type="GO" id="GO:0043750">
    <property type="term" value="F:phosphatidylinositol alpha-mannosyltransferase activity"/>
    <property type="evidence" value="ECO:0007669"/>
    <property type="project" value="UniProtKB-EC"/>
</dbReference>
<proteinExistence type="predicted"/>
<dbReference type="AlphaFoldDB" id="A0A6V8LUP6"/>
<protein>
    <submittedName>
        <fullName evidence="2">Phosphatidyl-myo-inositol mannosyltransferase</fullName>
        <ecNumber evidence="2">2.4.1.345</ecNumber>
    </submittedName>
</protein>
<dbReference type="InterPro" id="IPR001296">
    <property type="entry name" value="Glyco_trans_1"/>
</dbReference>
<dbReference type="Pfam" id="PF00534">
    <property type="entry name" value="Glycos_transf_1"/>
    <property type="match status" value="1"/>
</dbReference>
<reference evidence="2 3" key="1">
    <citation type="submission" date="2020-04" db="EMBL/GenBank/DDBJ databases">
        <authorList>
            <consortium name="Desulfovibrio sp. FSS-1 genome sequencing consortium"/>
            <person name="Shimoshige H."/>
            <person name="Kobayashi H."/>
            <person name="Maekawa T."/>
        </authorList>
    </citation>
    <scope>NUCLEOTIDE SEQUENCE [LARGE SCALE GENOMIC DNA]</scope>
    <source>
        <strain evidence="2 3">SIID29052-01</strain>
    </source>
</reference>
<feature type="domain" description="Glycosyl transferase family 1" evidence="1">
    <location>
        <begin position="223"/>
        <end position="373"/>
    </location>
</feature>
<name>A0A6V8LUP6_9BACT</name>
<accession>A0A6V8LUP6</accession>
<dbReference type="Proteomes" id="UP000494245">
    <property type="component" value="Unassembled WGS sequence"/>
</dbReference>
<dbReference type="PANTHER" id="PTHR45947:SF3">
    <property type="entry name" value="SULFOQUINOVOSYL TRANSFERASE SQD2"/>
    <property type="match status" value="1"/>
</dbReference>
<dbReference type="EMBL" id="BLTE01000011">
    <property type="protein sequence ID" value="GFK94680.1"/>
    <property type="molecule type" value="Genomic_DNA"/>
</dbReference>
<dbReference type="PANTHER" id="PTHR45947">
    <property type="entry name" value="SULFOQUINOVOSYL TRANSFERASE SQD2"/>
    <property type="match status" value="1"/>
</dbReference>
<organism evidence="2 3">
    <name type="scientific">Fundidesulfovibrio magnetotacticus</name>
    <dbReference type="NCBI Taxonomy" id="2730080"/>
    <lineage>
        <taxon>Bacteria</taxon>
        <taxon>Pseudomonadati</taxon>
        <taxon>Thermodesulfobacteriota</taxon>
        <taxon>Desulfovibrionia</taxon>
        <taxon>Desulfovibrionales</taxon>
        <taxon>Desulfovibrionaceae</taxon>
        <taxon>Fundidesulfovibrio</taxon>
    </lineage>
</organism>
<gene>
    <name evidence="2" type="primary">pimA</name>
    <name evidence="2" type="ORF">NNJEOMEG_02527</name>
</gene>
<dbReference type="InterPro" id="IPR050194">
    <property type="entry name" value="Glycosyltransferase_grp1"/>
</dbReference>
<evidence type="ECO:0000313" key="2">
    <source>
        <dbReference type="EMBL" id="GFK94680.1"/>
    </source>
</evidence>
<dbReference type="CDD" id="cd03801">
    <property type="entry name" value="GT4_PimA-like"/>
    <property type="match status" value="1"/>
</dbReference>
<evidence type="ECO:0000259" key="1">
    <source>
        <dbReference type="Pfam" id="PF00534"/>
    </source>
</evidence>
<keyword evidence="2" id="KW-0808">Transferase</keyword>
<evidence type="ECO:0000313" key="3">
    <source>
        <dbReference type="Proteomes" id="UP000494245"/>
    </source>
</evidence>
<comment type="caution">
    <text evidence="2">The sequence shown here is derived from an EMBL/GenBank/DDBJ whole genome shotgun (WGS) entry which is preliminary data.</text>
</comment>